<dbReference type="EMBL" id="MHLH01000003">
    <property type="protein sequence ID" value="OGZ04634.1"/>
    <property type="molecule type" value="Genomic_DNA"/>
</dbReference>
<organism evidence="3 4">
    <name type="scientific">Candidatus Lloydbacteria bacterium RIFCSPHIGHO2_01_FULL_41_20</name>
    <dbReference type="NCBI Taxonomy" id="1798657"/>
    <lineage>
        <taxon>Bacteria</taxon>
        <taxon>Candidatus Lloydiibacteriota</taxon>
    </lineage>
</organism>
<accession>A0A1G2CTB0</accession>
<keyword evidence="2" id="KW-1133">Transmembrane helix</keyword>
<feature type="region of interest" description="Disordered" evidence="1">
    <location>
        <begin position="54"/>
        <end position="100"/>
    </location>
</feature>
<keyword evidence="2" id="KW-0812">Transmembrane</keyword>
<reference evidence="3 4" key="1">
    <citation type="journal article" date="2016" name="Nat. Commun.">
        <title>Thousands of microbial genomes shed light on interconnected biogeochemical processes in an aquifer system.</title>
        <authorList>
            <person name="Anantharaman K."/>
            <person name="Brown C.T."/>
            <person name="Hug L.A."/>
            <person name="Sharon I."/>
            <person name="Castelle C.J."/>
            <person name="Probst A.J."/>
            <person name="Thomas B.C."/>
            <person name="Singh A."/>
            <person name="Wilkins M.J."/>
            <person name="Karaoz U."/>
            <person name="Brodie E.L."/>
            <person name="Williams K.H."/>
            <person name="Hubbard S.S."/>
            <person name="Banfield J.F."/>
        </authorList>
    </citation>
    <scope>NUCLEOTIDE SEQUENCE [LARGE SCALE GENOMIC DNA]</scope>
</reference>
<name>A0A1G2CTB0_9BACT</name>
<dbReference type="STRING" id="1798657.A2648_00865"/>
<proteinExistence type="predicted"/>
<comment type="caution">
    <text evidence="3">The sequence shown here is derived from an EMBL/GenBank/DDBJ whole genome shotgun (WGS) entry which is preliminary data.</text>
</comment>
<feature type="transmembrane region" description="Helical" evidence="2">
    <location>
        <begin position="7"/>
        <end position="23"/>
    </location>
</feature>
<gene>
    <name evidence="3" type="ORF">A2648_00865</name>
</gene>
<evidence type="ECO:0000313" key="3">
    <source>
        <dbReference type="EMBL" id="OGZ04634.1"/>
    </source>
</evidence>
<keyword evidence="2" id="KW-0472">Membrane</keyword>
<dbReference type="AlphaFoldDB" id="A0A1G2CTB0"/>
<evidence type="ECO:0000256" key="2">
    <source>
        <dbReference type="SAM" id="Phobius"/>
    </source>
</evidence>
<protein>
    <submittedName>
        <fullName evidence="3">Uncharacterized protein</fullName>
    </submittedName>
</protein>
<feature type="transmembrane region" description="Helical" evidence="2">
    <location>
        <begin position="29"/>
        <end position="46"/>
    </location>
</feature>
<evidence type="ECO:0000256" key="1">
    <source>
        <dbReference type="SAM" id="MobiDB-lite"/>
    </source>
</evidence>
<feature type="compositionally biased region" description="Polar residues" evidence="1">
    <location>
        <begin position="64"/>
        <end position="74"/>
    </location>
</feature>
<evidence type="ECO:0000313" key="4">
    <source>
        <dbReference type="Proteomes" id="UP000178841"/>
    </source>
</evidence>
<sequence length="100" mass="11280">MSKRKTIMWLGVLVAVLPLLGFPATWKSVVYFISGALIAVNSYQLSKHKIMRSRRAERKHRENITSPTPESFSVPQMPDIIPPSRPIDEDETHNNPPVGT</sequence>
<dbReference type="Proteomes" id="UP000178841">
    <property type="component" value="Unassembled WGS sequence"/>
</dbReference>